<gene>
    <name evidence="11" type="ORF">WMY93_031314</name>
</gene>
<organism evidence="11 12">
    <name type="scientific">Mugilogobius chulae</name>
    <name type="common">yellowstripe goby</name>
    <dbReference type="NCBI Taxonomy" id="88201"/>
    <lineage>
        <taxon>Eukaryota</taxon>
        <taxon>Metazoa</taxon>
        <taxon>Chordata</taxon>
        <taxon>Craniata</taxon>
        <taxon>Vertebrata</taxon>
        <taxon>Euteleostomi</taxon>
        <taxon>Actinopterygii</taxon>
        <taxon>Neopterygii</taxon>
        <taxon>Teleostei</taxon>
        <taxon>Neoteleostei</taxon>
        <taxon>Acanthomorphata</taxon>
        <taxon>Gobiaria</taxon>
        <taxon>Gobiiformes</taxon>
        <taxon>Gobioidei</taxon>
        <taxon>Gobiidae</taxon>
        <taxon>Gobionellinae</taxon>
        <taxon>Mugilogobius</taxon>
    </lineage>
</organism>
<evidence type="ECO:0000313" key="11">
    <source>
        <dbReference type="EMBL" id="KAK7878033.1"/>
    </source>
</evidence>
<name>A0AAW0MDT2_9GOBI</name>
<feature type="domain" description="Tsg N-terminal" evidence="10">
    <location>
        <begin position="227"/>
        <end position="285"/>
    </location>
</feature>
<evidence type="ECO:0000256" key="1">
    <source>
        <dbReference type="ARBA" id="ARBA00004613"/>
    </source>
</evidence>
<feature type="region of interest" description="Disordered" evidence="7">
    <location>
        <begin position="105"/>
        <end position="127"/>
    </location>
</feature>
<dbReference type="InterPro" id="IPR057726">
    <property type="entry name" value="Tsg_C"/>
</dbReference>
<keyword evidence="4" id="KW-0964">Secreted</keyword>
<evidence type="ECO:0000259" key="10">
    <source>
        <dbReference type="Pfam" id="PF23782"/>
    </source>
</evidence>
<dbReference type="GO" id="GO:0030510">
    <property type="term" value="P:regulation of BMP signaling pathway"/>
    <property type="evidence" value="ECO:0007669"/>
    <property type="project" value="TreeGrafter"/>
</dbReference>
<evidence type="ECO:0000256" key="5">
    <source>
        <dbReference type="ARBA" id="ARBA00022729"/>
    </source>
</evidence>
<proteinExistence type="inferred from homology"/>
<evidence type="ECO:0000256" key="3">
    <source>
        <dbReference type="ARBA" id="ARBA00022473"/>
    </source>
</evidence>
<feature type="compositionally biased region" description="Basic residues" evidence="7">
    <location>
        <begin position="155"/>
        <end position="166"/>
    </location>
</feature>
<dbReference type="Pfam" id="PF04668">
    <property type="entry name" value="Tsg"/>
    <property type="match status" value="1"/>
</dbReference>
<accession>A0AAW0MDT2</accession>
<evidence type="ECO:0000256" key="2">
    <source>
        <dbReference type="ARBA" id="ARBA00010047"/>
    </source>
</evidence>
<feature type="transmembrane region" description="Helical" evidence="8">
    <location>
        <begin position="6"/>
        <end position="25"/>
    </location>
</feature>
<keyword evidence="8" id="KW-0472">Membrane</keyword>
<evidence type="ECO:0000256" key="4">
    <source>
        <dbReference type="ARBA" id="ARBA00022525"/>
    </source>
</evidence>
<evidence type="ECO:0000256" key="7">
    <source>
        <dbReference type="SAM" id="MobiDB-lite"/>
    </source>
</evidence>
<comment type="caution">
    <text evidence="11">The sequence shown here is derived from an EMBL/GenBank/DDBJ whole genome shotgun (WGS) entry which is preliminary data.</text>
</comment>
<dbReference type="GO" id="GO:0005615">
    <property type="term" value="C:extracellular space"/>
    <property type="evidence" value="ECO:0007669"/>
    <property type="project" value="TreeGrafter"/>
</dbReference>
<feature type="region of interest" description="Disordered" evidence="7">
    <location>
        <begin position="383"/>
        <end position="747"/>
    </location>
</feature>
<dbReference type="InterPro" id="IPR006761">
    <property type="entry name" value="Tsg"/>
</dbReference>
<keyword evidence="12" id="KW-1185">Reference proteome</keyword>
<keyword evidence="6" id="KW-0325">Glycoprotein</keyword>
<dbReference type="EMBL" id="JBBPFD010000656">
    <property type="protein sequence ID" value="KAK7878033.1"/>
    <property type="molecule type" value="Genomic_DNA"/>
</dbReference>
<evidence type="ECO:0000256" key="6">
    <source>
        <dbReference type="ARBA" id="ARBA00023180"/>
    </source>
</evidence>
<protein>
    <submittedName>
        <fullName evidence="11">Uncharacterized protein</fullName>
    </submittedName>
</protein>
<feature type="compositionally biased region" description="Basic and acidic residues" evidence="7">
    <location>
        <begin position="614"/>
        <end position="655"/>
    </location>
</feature>
<keyword evidence="8" id="KW-1133">Transmembrane helix</keyword>
<feature type="domain" description="Tsg C-terminal" evidence="9">
    <location>
        <begin position="331"/>
        <end position="381"/>
    </location>
</feature>
<dbReference type="PANTHER" id="PTHR12312">
    <property type="entry name" value="TWISTED GASTRULATION PROTEIN HOMOLOG 1-A-RELATED"/>
    <property type="match status" value="1"/>
</dbReference>
<comment type="subcellular location">
    <subcellularLocation>
        <location evidence="1">Secreted</location>
    </subcellularLocation>
</comment>
<feature type="region of interest" description="Disordered" evidence="7">
    <location>
        <begin position="155"/>
        <end position="176"/>
    </location>
</feature>
<dbReference type="InterPro" id="IPR057635">
    <property type="entry name" value="Tsg_N"/>
</dbReference>
<feature type="compositionally biased region" description="Basic residues" evidence="7">
    <location>
        <begin position="591"/>
        <end position="601"/>
    </location>
</feature>
<feature type="compositionally biased region" description="Basic and acidic residues" evidence="7">
    <location>
        <begin position="500"/>
        <end position="590"/>
    </location>
</feature>
<evidence type="ECO:0000313" key="12">
    <source>
        <dbReference type="Proteomes" id="UP001460270"/>
    </source>
</evidence>
<evidence type="ECO:0000256" key="8">
    <source>
        <dbReference type="SAM" id="Phobius"/>
    </source>
</evidence>
<dbReference type="Pfam" id="PF23782">
    <property type="entry name" value="Tsg_N"/>
    <property type="match status" value="1"/>
</dbReference>
<comment type="similarity">
    <text evidence="2">Belongs to the twisted gastrulation protein family.</text>
</comment>
<keyword evidence="8" id="KW-0812">Transmembrane</keyword>
<keyword evidence="3" id="KW-0217">Developmental protein</keyword>
<dbReference type="AlphaFoldDB" id="A0AAW0MDT2"/>
<feature type="compositionally biased region" description="Basic and acidic residues" evidence="7">
    <location>
        <begin position="397"/>
        <end position="494"/>
    </location>
</feature>
<feature type="compositionally biased region" description="Basic and acidic residues" evidence="7">
    <location>
        <begin position="729"/>
        <end position="740"/>
    </location>
</feature>
<feature type="compositionally biased region" description="Basic residues" evidence="7">
    <location>
        <begin position="696"/>
        <end position="707"/>
    </location>
</feature>
<keyword evidence="5" id="KW-0732">Signal</keyword>
<reference evidence="12" key="1">
    <citation type="submission" date="2024-04" db="EMBL/GenBank/DDBJ databases">
        <title>Salinicola lusitanus LLJ914,a marine bacterium isolated from the Okinawa Trough.</title>
        <authorList>
            <person name="Li J."/>
        </authorList>
    </citation>
    <scope>NUCLEOTIDE SEQUENCE [LARGE SCALE GENOMIC DNA]</scope>
</reference>
<dbReference type="PANTHER" id="PTHR12312:SF16">
    <property type="entry name" value="TWISTED GASTRULATION PROTEIN HOMOLOG 1-A-RELATED"/>
    <property type="match status" value="1"/>
</dbReference>
<evidence type="ECO:0000259" key="9">
    <source>
        <dbReference type="Pfam" id="PF04668"/>
    </source>
</evidence>
<feature type="compositionally biased region" description="Basic and acidic residues" evidence="7">
    <location>
        <begin position="663"/>
        <end position="695"/>
    </location>
</feature>
<dbReference type="Proteomes" id="UP001460270">
    <property type="component" value="Unassembled WGS sequence"/>
</dbReference>
<sequence>MTSKLFAVHAYMFFCGFIVSFFGFLPPVFHSSHCKNNPVCTSLTFDLWCPPCDAGAYCLALCSQVSVCCLEAGSGPFEVCPDSTRALETPVARAQLFRRASLRGGVPGQTRTLHPGPASPQSGHTAQDTRYKFDARVPAALSGHTDALWPTLSTLHHHHHQHHHHHPGELREARNKAPPRPRQTIHAFTQRAVVCVMAQVSRMRQALVPLSAALLLMLISGLSLTHGCNKALCASDVSKCLIQELCQCRPSDGNCSCCKECMLCLGNLWEECCDCVGMCNPKNYSDSPATSKSTVEELHRPIPSLFRALTEGDTPINMMHQNVSLPGNSIHANYDGQESMCTVVYFDDCVSIHQCKQYCESMGGSKYRWFHNACCQCIGPSASTTDPKPCSKAHRSREREREREREKERKRERKRGREERKRREGGKGGGQERRRGRKGREQWQERERRSTKEKEGRRKERERGAGEMEREKDEQKREREGERKRQREGGRTEREGEEGQEGRGKEERERGTGERRRARGEAEERKREISEKEGGRKEAKERRGRVKEGREREERGIGKKRGQERERERDGSERGEQGEGEKEREGERGRKAGRRERREKRRGGSERGKRRAKEGRGKSEKGGRKEKREGGKRERGERRAINRKREGGGKREKPGAKRKKRERVKERGRERGERDGKRERGRRGKEMVVRGEKREKICRRERRKRGERKGSERKSGPEGVNAPGKSSRTLKDVSKAENKSDSNPYASSLAHCFGVNLVPEPVTPFHCCSCGSEPEEPQKIKGIMSFRCARGHQPQRPEKKPT</sequence>